<dbReference type="Proteomes" id="UP000403266">
    <property type="component" value="Unassembled WGS sequence"/>
</dbReference>
<accession>A0A5N7MUF3</accession>
<dbReference type="GO" id="GO:0004540">
    <property type="term" value="F:RNA nuclease activity"/>
    <property type="evidence" value="ECO:0007669"/>
    <property type="project" value="InterPro"/>
</dbReference>
<keyword evidence="11" id="KW-1185">Reference proteome</keyword>
<proteinExistence type="inferred from homology"/>
<dbReference type="InterPro" id="IPR002716">
    <property type="entry name" value="PIN_dom"/>
</dbReference>
<dbReference type="InterPro" id="IPR022907">
    <property type="entry name" value="VapC_family"/>
</dbReference>
<evidence type="ECO:0000256" key="7">
    <source>
        <dbReference type="ARBA" id="ARBA00038093"/>
    </source>
</evidence>
<evidence type="ECO:0000313" key="10">
    <source>
        <dbReference type="EMBL" id="MPR30597.1"/>
    </source>
</evidence>
<dbReference type="PANTHER" id="PTHR33653:SF1">
    <property type="entry name" value="RIBONUCLEASE VAPC2"/>
    <property type="match status" value="1"/>
</dbReference>
<dbReference type="Pfam" id="PF01850">
    <property type="entry name" value="PIN"/>
    <property type="match status" value="1"/>
</dbReference>
<organism evidence="10 11">
    <name type="scientific">Microvirga tunisiensis</name>
    <dbReference type="NCBI Taxonomy" id="2108360"/>
    <lineage>
        <taxon>Bacteria</taxon>
        <taxon>Pseudomonadati</taxon>
        <taxon>Pseudomonadota</taxon>
        <taxon>Alphaproteobacteria</taxon>
        <taxon>Hyphomicrobiales</taxon>
        <taxon>Methylobacteriaceae</taxon>
        <taxon>Microvirga</taxon>
    </lineage>
</organism>
<dbReference type="RefSeq" id="WP_152717421.1">
    <property type="nucleotide sequence ID" value="NZ_VOSJ01000430.1"/>
</dbReference>
<evidence type="ECO:0000256" key="4">
    <source>
        <dbReference type="ARBA" id="ARBA00022723"/>
    </source>
</evidence>
<keyword evidence="5 8" id="KW-0378">Hydrolase</keyword>
<evidence type="ECO:0000259" key="9">
    <source>
        <dbReference type="Pfam" id="PF01850"/>
    </source>
</evidence>
<dbReference type="SUPFAM" id="SSF88723">
    <property type="entry name" value="PIN domain-like"/>
    <property type="match status" value="1"/>
</dbReference>
<dbReference type="OrthoDB" id="32625at2"/>
<comment type="function">
    <text evidence="8">Toxic component of a toxin-antitoxin (TA) system. An RNase.</text>
</comment>
<evidence type="ECO:0000256" key="8">
    <source>
        <dbReference type="HAMAP-Rule" id="MF_00265"/>
    </source>
</evidence>
<evidence type="ECO:0000256" key="6">
    <source>
        <dbReference type="ARBA" id="ARBA00022842"/>
    </source>
</evidence>
<dbReference type="PANTHER" id="PTHR33653">
    <property type="entry name" value="RIBONUCLEASE VAPC2"/>
    <property type="match status" value="1"/>
</dbReference>
<dbReference type="EC" id="3.1.-.-" evidence="8"/>
<keyword evidence="8" id="KW-0800">Toxin</keyword>
<dbReference type="EMBL" id="VOSK01000402">
    <property type="protein sequence ID" value="MPR30597.1"/>
    <property type="molecule type" value="Genomic_DNA"/>
</dbReference>
<feature type="binding site" evidence="8">
    <location>
        <position position="5"/>
    </location>
    <ligand>
        <name>Mg(2+)</name>
        <dbReference type="ChEBI" id="CHEBI:18420"/>
    </ligand>
</feature>
<name>A0A5N7MUF3_9HYPH</name>
<evidence type="ECO:0000313" key="11">
    <source>
        <dbReference type="Proteomes" id="UP000403266"/>
    </source>
</evidence>
<evidence type="ECO:0000256" key="2">
    <source>
        <dbReference type="ARBA" id="ARBA00022649"/>
    </source>
</evidence>
<dbReference type="InterPro" id="IPR029060">
    <property type="entry name" value="PIN-like_dom_sf"/>
</dbReference>
<evidence type="ECO:0000256" key="5">
    <source>
        <dbReference type="ARBA" id="ARBA00022801"/>
    </source>
</evidence>
<dbReference type="GO" id="GO:0090729">
    <property type="term" value="F:toxin activity"/>
    <property type="evidence" value="ECO:0007669"/>
    <property type="project" value="UniProtKB-KW"/>
</dbReference>
<comment type="cofactor">
    <cofactor evidence="1 8">
        <name>Mg(2+)</name>
        <dbReference type="ChEBI" id="CHEBI:18420"/>
    </cofactor>
</comment>
<keyword evidence="4 8" id="KW-0479">Metal-binding</keyword>
<dbReference type="CDD" id="cd09871">
    <property type="entry name" value="PIN_MtVapC28-VapC30-like"/>
    <property type="match status" value="1"/>
</dbReference>
<evidence type="ECO:0000256" key="3">
    <source>
        <dbReference type="ARBA" id="ARBA00022722"/>
    </source>
</evidence>
<dbReference type="HAMAP" id="MF_00265">
    <property type="entry name" value="VapC_Nob1"/>
    <property type="match status" value="1"/>
</dbReference>
<reference evidence="10 11" key="1">
    <citation type="journal article" date="2019" name="Syst. Appl. Microbiol.">
        <title>Microvirga tunisiensis sp. nov., a root nodule symbiotic bacterium isolated from Lupinus micranthus and L. luteus grown in Northern Tunisia.</title>
        <authorList>
            <person name="Msaddak A."/>
            <person name="Rejili M."/>
            <person name="Duran D."/>
            <person name="Mars M."/>
            <person name="Palacios J.M."/>
            <person name="Ruiz-Argueso T."/>
            <person name="Rey L."/>
            <person name="Imperial J."/>
        </authorList>
    </citation>
    <scope>NUCLEOTIDE SEQUENCE [LARGE SCALE GENOMIC DNA]</scope>
    <source>
        <strain evidence="10 11">Lmie10</strain>
    </source>
</reference>
<keyword evidence="2 8" id="KW-1277">Toxin-antitoxin system</keyword>
<keyword evidence="6 8" id="KW-0460">Magnesium</keyword>
<dbReference type="GO" id="GO:0000287">
    <property type="term" value="F:magnesium ion binding"/>
    <property type="evidence" value="ECO:0007669"/>
    <property type="project" value="UniProtKB-UniRule"/>
</dbReference>
<dbReference type="Gene3D" id="3.40.50.1010">
    <property type="entry name" value="5'-nuclease"/>
    <property type="match status" value="1"/>
</dbReference>
<dbReference type="GO" id="GO:0016787">
    <property type="term" value="F:hydrolase activity"/>
    <property type="evidence" value="ECO:0007669"/>
    <property type="project" value="UniProtKB-KW"/>
</dbReference>
<comment type="similarity">
    <text evidence="7 8">Belongs to the PINc/VapC protein family.</text>
</comment>
<dbReference type="AlphaFoldDB" id="A0A5N7MUF3"/>
<keyword evidence="3 8" id="KW-0540">Nuclease</keyword>
<evidence type="ECO:0000256" key="1">
    <source>
        <dbReference type="ARBA" id="ARBA00001946"/>
    </source>
</evidence>
<comment type="caution">
    <text evidence="10">The sequence shown here is derived from an EMBL/GenBank/DDBJ whole genome shotgun (WGS) entry which is preliminary data.</text>
</comment>
<dbReference type="InterPro" id="IPR050556">
    <property type="entry name" value="Type_II_TA_system_RNase"/>
</dbReference>
<gene>
    <name evidence="8" type="primary">vapC</name>
    <name evidence="10" type="ORF">FS320_37800</name>
</gene>
<feature type="domain" description="PIN" evidence="9">
    <location>
        <begin position="2"/>
        <end position="128"/>
    </location>
</feature>
<feature type="binding site" evidence="8">
    <location>
        <position position="103"/>
    </location>
    <ligand>
        <name>Mg(2+)</name>
        <dbReference type="ChEBI" id="CHEBI:18420"/>
    </ligand>
</feature>
<protein>
    <recommendedName>
        <fullName evidence="8">Ribonuclease VapC</fullName>
        <shortName evidence="8">RNase VapC</shortName>
        <ecNumber evidence="8">3.1.-.-</ecNumber>
    </recommendedName>
    <alternativeName>
        <fullName evidence="8">Toxin VapC</fullName>
    </alternativeName>
</protein>
<sequence length="133" mass="14647">MVFVDASALIAIITGEPDADALADLLEAEPRRLCSPISVWETVAGLCHSYMFSVPAARDHVQRFLEALGFEWVAISEREYSLALDAYAHYGKGRHPAKLNMGDCFAYACAKSHRAKLLFTGHDFSKTDIGRLA</sequence>